<dbReference type="SUPFAM" id="SSF48371">
    <property type="entry name" value="ARM repeat"/>
    <property type="match status" value="1"/>
</dbReference>
<evidence type="ECO:0000313" key="4">
    <source>
        <dbReference type="Proteomes" id="UP001281761"/>
    </source>
</evidence>
<feature type="transmembrane region" description="Helical" evidence="2">
    <location>
        <begin position="79"/>
        <end position="99"/>
    </location>
</feature>
<dbReference type="EMBL" id="JARBJD010000025">
    <property type="protein sequence ID" value="KAK2960051.1"/>
    <property type="molecule type" value="Genomic_DNA"/>
</dbReference>
<reference evidence="3 4" key="1">
    <citation type="journal article" date="2022" name="bioRxiv">
        <title>Genomics of Preaxostyla Flagellates Illuminates Evolutionary Transitions and the Path Towards Mitochondrial Loss.</title>
        <authorList>
            <person name="Novak L.V.F."/>
            <person name="Treitli S.C."/>
            <person name="Pyrih J."/>
            <person name="Halakuc P."/>
            <person name="Pipaliya S.V."/>
            <person name="Vacek V."/>
            <person name="Brzon O."/>
            <person name="Soukal P."/>
            <person name="Eme L."/>
            <person name="Dacks J.B."/>
            <person name="Karnkowska A."/>
            <person name="Elias M."/>
            <person name="Hampl V."/>
        </authorList>
    </citation>
    <scope>NUCLEOTIDE SEQUENCE [LARGE SCALE GENOMIC DNA]</scope>
    <source>
        <strain evidence="3">NAU3</strain>
        <tissue evidence="3">Gut</tissue>
    </source>
</reference>
<sequence length="477" mass="53784">MNESDSTQSVASRLKQTKPTGRLLPPTNPALEWVTLPTNKTDKTLPFAQSASPFFLLQFSVRTRDFFLADRRSRQIAQIVFVHLMLCLFELLSLIKYWLNPLPIRLCCPKGMIEPSSTMEEESPHQLVPHHSILPNDSAADGSILSERELFLSFDINTELSFEDKSRIYNSLVALVKAEYPFDKALHDRAVVFLISLKPNWAQQDLATQLVTDLVPSSARSLSGFIDSILTLLSSPHSTVVAATMSFLSETVLKASHAIRDRLIQSDLISKVLAIIQPHTLSISGNETIFDNLVQIISHDIFLTIPSSLRGLGLTTAVGEYNHREMIFQKVVLPSSELVTFLISHRLFLNDDLLRSFVYLLNTFLRICPFHRPTLEFVLTSPIAMAYSSCISFFENEIRLWITLQHINQSLSEWKSYETEAAQSGQRILQALLSESFEDTLEQMSMRDKGGQFSDKTVKECNSITQKLGANVEISED</sequence>
<accession>A0ABQ9Y8M1</accession>
<name>A0ABQ9Y8M1_9EUKA</name>
<organism evidence="3 4">
    <name type="scientific">Blattamonas nauphoetae</name>
    <dbReference type="NCBI Taxonomy" id="2049346"/>
    <lineage>
        <taxon>Eukaryota</taxon>
        <taxon>Metamonada</taxon>
        <taxon>Preaxostyla</taxon>
        <taxon>Oxymonadida</taxon>
        <taxon>Blattamonas</taxon>
    </lineage>
</organism>
<feature type="compositionally biased region" description="Polar residues" evidence="1">
    <location>
        <begin position="1"/>
        <end position="11"/>
    </location>
</feature>
<protein>
    <submittedName>
        <fullName evidence="3">Uncharacterized protein</fullName>
    </submittedName>
</protein>
<evidence type="ECO:0000256" key="1">
    <source>
        <dbReference type="SAM" id="MobiDB-lite"/>
    </source>
</evidence>
<keyword evidence="2" id="KW-1133">Transmembrane helix</keyword>
<keyword evidence="2" id="KW-0812">Transmembrane</keyword>
<evidence type="ECO:0000313" key="3">
    <source>
        <dbReference type="EMBL" id="KAK2960051.1"/>
    </source>
</evidence>
<evidence type="ECO:0000256" key="2">
    <source>
        <dbReference type="SAM" id="Phobius"/>
    </source>
</evidence>
<comment type="caution">
    <text evidence="3">The sequence shown here is derived from an EMBL/GenBank/DDBJ whole genome shotgun (WGS) entry which is preliminary data.</text>
</comment>
<dbReference type="InterPro" id="IPR016024">
    <property type="entry name" value="ARM-type_fold"/>
</dbReference>
<keyword evidence="4" id="KW-1185">Reference proteome</keyword>
<dbReference type="Proteomes" id="UP001281761">
    <property type="component" value="Unassembled WGS sequence"/>
</dbReference>
<gene>
    <name evidence="3" type="ORF">BLNAU_4934</name>
</gene>
<feature type="region of interest" description="Disordered" evidence="1">
    <location>
        <begin position="1"/>
        <end position="25"/>
    </location>
</feature>
<keyword evidence="2" id="KW-0472">Membrane</keyword>
<proteinExistence type="predicted"/>